<dbReference type="PANTHER" id="PTHR24166">
    <property type="entry name" value="ROLLING PEBBLES, ISOFORM B"/>
    <property type="match status" value="1"/>
</dbReference>
<dbReference type="RefSeq" id="XP_066918972.1">
    <property type="nucleotide sequence ID" value="XM_067062871.1"/>
</dbReference>
<feature type="region of interest" description="Disordered" evidence="4">
    <location>
        <begin position="695"/>
        <end position="886"/>
    </location>
</feature>
<evidence type="ECO:0000256" key="1">
    <source>
        <dbReference type="ARBA" id="ARBA00022737"/>
    </source>
</evidence>
<feature type="region of interest" description="Disordered" evidence="4">
    <location>
        <begin position="434"/>
        <end position="554"/>
    </location>
</feature>
<dbReference type="OrthoDB" id="5972523at2759"/>
<feature type="compositionally biased region" description="Polar residues" evidence="4">
    <location>
        <begin position="855"/>
        <end position="866"/>
    </location>
</feature>
<dbReference type="PROSITE" id="PS50297">
    <property type="entry name" value="ANK_REP_REGION"/>
    <property type="match status" value="2"/>
</dbReference>
<feature type="compositionally biased region" description="Basic and acidic residues" evidence="4">
    <location>
        <begin position="498"/>
        <end position="525"/>
    </location>
</feature>
<dbReference type="AlphaFoldDB" id="A0A7M5UP39"/>
<name>A0A7M5UP39_9CNID</name>
<dbReference type="InterPro" id="IPR050889">
    <property type="entry name" value="Dendritic_Spine_Reg/Scaffold"/>
</dbReference>
<dbReference type="Proteomes" id="UP000594262">
    <property type="component" value="Unplaced"/>
</dbReference>
<dbReference type="InterPro" id="IPR036770">
    <property type="entry name" value="Ankyrin_rpt-contain_sf"/>
</dbReference>
<dbReference type="SMART" id="SM00248">
    <property type="entry name" value="ANK"/>
    <property type="match status" value="7"/>
</dbReference>
<dbReference type="PROSITE" id="PS50088">
    <property type="entry name" value="ANK_REPEAT"/>
    <property type="match status" value="3"/>
</dbReference>
<dbReference type="PANTHER" id="PTHR24166:SF48">
    <property type="entry name" value="PROTEIN VAPYRIN"/>
    <property type="match status" value="1"/>
</dbReference>
<feature type="repeat" description="ANK" evidence="3">
    <location>
        <begin position="210"/>
        <end position="242"/>
    </location>
</feature>
<feature type="compositionally biased region" description="Low complexity" evidence="4">
    <location>
        <begin position="744"/>
        <end position="755"/>
    </location>
</feature>
<feature type="repeat" description="ANK" evidence="3">
    <location>
        <begin position="356"/>
        <end position="388"/>
    </location>
</feature>
<evidence type="ECO:0000256" key="4">
    <source>
        <dbReference type="SAM" id="MobiDB-lite"/>
    </source>
</evidence>
<protein>
    <submittedName>
        <fullName evidence="5">Uncharacterized protein</fullName>
    </submittedName>
</protein>
<feature type="repeat" description="ANK" evidence="3">
    <location>
        <begin position="177"/>
        <end position="209"/>
    </location>
</feature>
<feature type="region of interest" description="Disordered" evidence="4">
    <location>
        <begin position="582"/>
        <end position="615"/>
    </location>
</feature>
<keyword evidence="2 3" id="KW-0040">ANK repeat</keyword>
<feature type="compositionally biased region" description="Polar residues" evidence="4">
    <location>
        <begin position="530"/>
        <end position="539"/>
    </location>
</feature>
<dbReference type="Pfam" id="PF12796">
    <property type="entry name" value="Ank_2"/>
    <property type="match status" value="2"/>
</dbReference>
<dbReference type="EnsemblMetazoa" id="CLYHEMT000321.1">
    <property type="protein sequence ID" value="CLYHEMP000321.1"/>
    <property type="gene ID" value="CLYHEMG000321"/>
</dbReference>
<evidence type="ECO:0000256" key="3">
    <source>
        <dbReference type="PROSITE-ProRule" id="PRU00023"/>
    </source>
</evidence>
<dbReference type="SUPFAM" id="SSF48403">
    <property type="entry name" value="Ankyrin repeat"/>
    <property type="match status" value="1"/>
</dbReference>
<evidence type="ECO:0000313" key="5">
    <source>
        <dbReference type="EnsemblMetazoa" id="CLYHEMP000321.1"/>
    </source>
</evidence>
<dbReference type="Gene3D" id="1.25.40.20">
    <property type="entry name" value="Ankyrin repeat-containing domain"/>
    <property type="match status" value="3"/>
</dbReference>
<sequence length="886" mass="99158">MSPRKRDFQRVVHDIKEFLTKLQGVETAELRDSLNYSLLNLHKHYKRIRHKTKVTPLLDGSLSLSSSLGSLSPASPFIPPANKFEWRWINLDANQLSASFGHGDKRNLLPEVFHVLKEADVVRLQELIKLDSDCINEVDVLGRCTVSYCIHGNTKEHLQCLDILIQNGVDLQHEANDGLRPIHMCALCNNEKALERLMKKKVSLNVEDSEGRFPLHLAAAYSDKALVKKLLDAGGDKNSLDNDEMTPVMWACHFDQYENMELLLNISHDDDMRFEIIDAEMRDKDKSGKNLLHWSCSQSTSKQCFKVLMRSEYTNIVDNHGKTILHQIAENGSVGALEELLEICQHDVSLNISDHRGRTPLHLACQGGHGELVDILLNREAFTDIADNNGYTPFDYAKQKNLNYCLLVILSHLKFRNKALNSHNKNNHTALDTRQQQMNNKTQDTGALTVPNNRQKRDKSPDLRQPCKTLNTPSLNKAEDTRQRNKSPQRVNESNATFEKRSTKQVEDKRKLTRQDDISTKDSKKSSSSNQPQLRPSNEQDNEFEDSDGQAFDIPQGDLEKLRQSQNIESAVEITNQKVSVTRDQTSVTRDQTSVTRNNQQTSDYSNSMSSDGGSDYNFNDQLVVLVQHQGSDDELVIDVDAHNSKSSGADDVDGYQDNLHGDEEEDLLDIPFARNGSITTIGVVSEGSMAFNSASVDPSVSSLMNSSSVEENDKSQPPSSRRSPSNSSKKNSKPPGPTKTDYSPRLPLSSPSDLTAPMPPPSHYYGNQHGSHSPVPADNYRSQYGGPSPQHQDINAEVLVLDDDGGGENITMARPKTSKGRRNQTDQRSLTRDSWPPPKSTPQSRPQDDEAPKQQKTSPRISSNVRLAPLSVSSLPKPPSYRYDS</sequence>
<evidence type="ECO:0000256" key="2">
    <source>
        <dbReference type="ARBA" id="ARBA00023043"/>
    </source>
</evidence>
<feature type="compositionally biased region" description="Low complexity" evidence="4">
    <location>
        <begin position="696"/>
        <end position="730"/>
    </location>
</feature>
<reference evidence="5" key="1">
    <citation type="submission" date="2021-01" db="UniProtKB">
        <authorList>
            <consortium name="EnsemblMetazoa"/>
        </authorList>
    </citation>
    <scope>IDENTIFICATION</scope>
</reference>
<feature type="compositionally biased region" description="Polar residues" evidence="4">
    <location>
        <begin position="434"/>
        <end position="453"/>
    </location>
</feature>
<organism evidence="5 6">
    <name type="scientific">Clytia hemisphaerica</name>
    <dbReference type="NCBI Taxonomy" id="252671"/>
    <lineage>
        <taxon>Eukaryota</taxon>
        <taxon>Metazoa</taxon>
        <taxon>Cnidaria</taxon>
        <taxon>Hydrozoa</taxon>
        <taxon>Hydroidolina</taxon>
        <taxon>Leptothecata</taxon>
        <taxon>Obeliida</taxon>
        <taxon>Clytiidae</taxon>
        <taxon>Clytia</taxon>
    </lineage>
</organism>
<feature type="compositionally biased region" description="Polar residues" evidence="4">
    <location>
        <begin position="486"/>
        <end position="497"/>
    </location>
</feature>
<proteinExistence type="predicted"/>
<keyword evidence="6" id="KW-1185">Reference proteome</keyword>
<dbReference type="GeneID" id="136806314"/>
<keyword evidence="1" id="KW-0677">Repeat</keyword>
<evidence type="ECO:0000313" key="6">
    <source>
        <dbReference type="Proteomes" id="UP000594262"/>
    </source>
</evidence>
<accession>A0A7M5UP39</accession>
<dbReference type="InterPro" id="IPR002110">
    <property type="entry name" value="Ankyrin_rpt"/>
</dbReference>